<evidence type="ECO:0000313" key="2">
    <source>
        <dbReference type="EMBL" id="GAA3634570.1"/>
    </source>
</evidence>
<dbReference type="RefSeq" id="WP_231489257.1">
    <property type="nucleotide sequence ID" value="NZ_BAAAZO010000012.1"/>
</dbReference>
<dbReference type="Pfam" id="PF04149">
    <property type="entry name" value="DUF397"/>
    <property type="match status" value="1"/>
</dbReference>
<keyword evidence="3" id="KW-1185">Reference proteome</keyword>
<evidence type="ECO:0000259" key="1">
    <source>
        <dbReference type="Pfam" id="PF04149"/>
    </source>
</evidence>
<gene>
    <name evidence="2" type="ORF">GCM10022223_61130</name>
</gene>
<dbReference type="EMBL" id="BAAAZO010000012">
    <property type="protein sequence ID" value="GAA3634570.1"/>
    <property type="molecule type" value="Genomic_DNA"/>
</dbReference>
<protein>
    <recommendedName>
        <fullName evidence="1">DUF397 domain-containing protein</fullName>
    </recommendedName>
</protein>
<name>A0ABP7AK28_9ACTN</name>
<sequence>MLRTDGRWQKASTSARGRDCVQVRVDSRGVGIKVGDTKMSQALPFSFTHDEWRAFLEAVKAGEFDLIPSDADGPEFRAHHVASPSRD</sequence>
<accession>A0ABP7AK28</accession>
<reference evidence="3" key="1">
    <citation type="journal article" date="2019" name="Int. J. Syst. Evol. Microbiol.">
        <title>The Global Catalogue of Microorganisms (GCM) 10K type strain sequencing project: providing services to taxonomists for standard genome sequencing and annotation.</title>
        <authorList>
            <consortium name="The Broad Institute Genomics Platform"/>
            <consortium name="The Broad Institute Genome Sequencing Center for Infectious Disease"/>
            <person name="Wu L."/>
            <person name="Ma J."/>
        </authorList>
    </citation>
    <scope>NUCLEOTIDE SEQUENCE [LARGE SCALE GENOMIC DNA]</scope>
    <source>
        <strain evidence="3">JCM 16902</strain>
    </source>
</reference>
<evidence type="ECO:0000313" key="3">
    <source>
        <dbReference type="Proteomes" id="UP001501074"/>
    </source>
</evidence>
<proteinExistence type="predicted"/>
<dbReference type="Proteomes" id="UP001501074">
    <property type="component" value="Unassembled WGS sequence"/>
</dbReference>
<organism evidence="2 3">
    <name type="scientific">Kineosporia mesophila</name>
    <dbReference type="NCBI Taxonomy" id="566012"/>
    <lineage>
        <taxon>Bacteria</taxon>
        <taxon>Bacillati</taxon>
        <taxon>Actinomycetota</taxon>
        <taxon>Actinomycetes</taxon>
        <taxon>Kineosporiales</taxon>
        <taxon>Kineosporiaceae</taxon>
        <taxon>Kineosporia</taxon>
    </lineage>
</organism>
<comment type="caution">
    <text evidence="2">The sequence shown here is derived from an EMBL/GenBank/DDBJ whole genome shotgun (WGS) entry which is preliminary data.</text>
</comment>
<feature type="domain" description="DUF397" evidence="1">
    <location>
        <begin position="7"/>
        <end position="60"/>
    </location>
</feature>
<dbReference type="InterPro" id="IPR007278">
    <property type="entry name" value="DUF397"/>
</dbReference>